<organism evidence="1 2">
    <name type="scientific">Vararia minispora EC-137</name>
    <dbReference type="NCBI Taxonomy" id="1314806"/>
    <lineage>
        <taxon>Eukaryota</taxon>
        <taxon>Fungi</taxon>
        <taxon>Dikarya</taxon>
        <taxon>Basidiomycota</taxon>
        <taxon>Agaricomycotina</taxon>
        <taxon>Agaricomycetes</taxon>
        <taxon>Russulales</taxon>
        <taxon>Lachnocladiaceae</taxon>
        <taxon>Vararia</taxon>
    </lineage>
</organism>
<accession>A0ACB8QLJ3</accession>
<reference evidence="1" key="1">
    <citation type="submission" date="2021-02" db="EMBL/GenBank/DDBJ databases">
        <authorList>
            <consortium name="DOE Joint Genome Institute"/>
            <person name="Ahrendt S."/>
            <person name="Looney B.P."/>
            <person name="Miyauchi S."/>
            <person name="Morin E."/>
            <person name="Drula E."/>
            <person name="Courty P.E."/>
            <person name="Chicoki N."/>
            <person name="Fauchery L."/>
            <person name="Kohler A."/>
            <person name="Kuo A."/>
            <person name="Labutti K."/>
            <person name="Pangilinan J."/>
            <person name="Lipzen A."/>
            <person name="Riley R."/>
            <person name="Andreopoulos W."/>
            <person name="He G."/>
            <person name="Johnson J."/>
            <person name="Barry K.W."/>
            <person name="Grigoriev I.V."/>
            <person name="Nagy L."/>
            <person name="Hibbett D."/>
            <person name="Henrissat B."/>
            <person name="Matheny P.B."/>
            <person name="Labbe J."/>
            <person name="Martin F."/>
        </authorList>
    </citation>
    <scope>NUCLEOTIDE SEQUENCE</scope>
    <source>
        <strain evidence="1">EC-137</strain>
    </source>
</reference>
<sequence>MTAYAARRALLRLIRSADPDLFNDETESPDRIPEQLLRRRSQPEDIRGGRASAEYTWYVSVLISVLSCLIGTAGVRQLSPPAALIRRDSSSSTSGWTPIQILTPIIVGLGLLIIFTLYLLYRRHREHGGSPIRLSSFLCCGSRPRRVRPERNPRGNWSVDVDNDIPFQDTILPPPAVISSRSSTPSASSRPRPVRTVPRRLGTILQGVQSLFGRPIEVFAVPPGAPPYSLSDDESGHDEPVVSTRSRRGSPGSPAPSDPPPPVPPKDSTGFWTRIRFPRFGGSSSERSQAYDPVSASEDEYVIIHYNSGLSGNAIPERGRQPGEQRAPTASSSGQVPARARDNTPLLSNGLADVPETHAVGSSGEQLRTNGSSISLPSIASAIKTNLVRTATAASSKRRAGPRRPKSALSDRGAPAGTSAGHEEEEIDGEDPDERRVLNDAVTPSESDYSFQPPLFPLITASPTESTGVASGESQFIQSRIRKASTTTSADSVSPAGTRSVRTMHSGATGSGTSRTGTTHSSNSRDRRSLEVYPPTPGTLEGHRFSLFPTPGPRSSIPPATLLPPSLPGPSARFQIDSESRPRKTSRFPPPSSFTASNFKLSSPPARTREHTQPQRELPAASPPSSSPLPPPVPSPSPPAPSPPSPSPIVETNDSFYTADAGLSPVLPRKNNELPTYASTASPALRLLPLPISLPPKNDRALGDGALPSHTRGTMVSHANVALPPPSVPLPSPLSNLPSTNTTTTSFSSDGSSLHVRAPPNSSASGGSDASMSPHISSIPPSSSPLAHSPAISRSPAPPSAAYSPPSSSGKDSCFPPHAPSESAAASQGSLHVQSHSIDMGLLTSLRERDISGALPRPSSHIQSASMSQISLHSSASKSSLRQSPAASFRPLPSPSALRTPQRSPPASRTTFQSPAASPSYFAAALPRGPVTPPLAPNDPRNLTPPHIRGAGYDPYSHEGQWGPLME</sequence>
<evidence type="ECO:0000313" key="2">
    <source>
        <dbReference type="Proteomes" id="UP000814128"/>
    </source>
</evidence>
<dbReference type="Proteomes" id="UP000814128">
    <property type="component" value="Unassembled WGS sequence"/>
</dbReference>
<keyword evidence="2" id="KW-1185">Reference proteome</keyword>
<proteinExistence type="predicted"/>
<comment type="caution">
    <text evidence="1">The sequence shown here is derived from an EMBL/GenBank/DDBJ whole genome shotgun (WGS) entry which is preliminary data.</text>
</comment>
<protein>
    <submittedName>
        <fullName evidence="1">Uncharacterized protein</fullName>
    </submittedName>
</protein>
<name>A0ACB8QLJ3_9AGAM</name>
<evidence type="ECO:0000313" key="1">
    <source>
        <dbReference type="EMBL" id="KAI0032698.1"/>
    </source>
</evidence>
<reference evidence="1" key="2">
    <citation type="journal article" date="2022" name="New Phytol.">
        <title>Evolutionary transition to the ectomycorrhizal habit in the genomes of a hyperdiverse lineage of mushroom-forming fungi.</title>
        <authorList>
            <person name="Looney B."/>
            <person name="Miyauchi S."/>
            <person name="Morin E."/>
            <person name="Drula E."/>
            <person name="Courty P.E."/>
            <person name="Kohler A."/>
            <person name="Kuo A."/>
            <person name="LaButti K."/>
            <person name="Pangilinan J."/>
            <person name="Lipzen A."/>
            <person name="Riley R."/>
            <person name="Andreopoulos W."/>
            <person name="He G."/>
            <person name="Johnson J."/>
            <person name="Nolan M."/>
            <person name="Tritt A."/>
            <person name="Barry K.W."/>
            <person name="Grigoriev I.V."/>
            <person name="Nagy L.G."/>
            <person name="Hibbett D."/>
            <person name="Henrissat B."/>
            <person name="Matheny P.B."/>
            <person name="Labbe J."/>
            <person name="Martin F.M."/>
        </authorList>
    </citation>
    <scope>NUCLEOTIDE SEQUENCE</scope>
    <source>
        <strain evidence="1">EC-137</strain>
    </source>
</reference>
<dbReference type="EMBL" id="MU273538">
    <property type="protein sequence ID" value="KAI0032698.1"/>
    <property type="molecule type" value="Genomic_DNA"/>
</dbReference>
<gene>
    <name evidence="1" type="ORF">K488DRAFT_70423</name>
</gene>